<feature type="region of interest" description="Disordered" evidence="13">
    <location>
        <begin position="686"/>
        <end position="755"/>
    </location>
</feature>
<evidence type="ECO:0000256" key="12">
    <source>
        <dbReference type="ARBA" id="ARBA00047984"/>
    </source>
</evidence>
<feature type="compositionally biased region" description="Basic residues" evidence="13">
    <location>
        <begin position="52"/>
        <end position="61"/>
    </location>
</feature>
<gene>
    <name evidence="16" type="ORF">QBC42DRAFT_350962</name>
</gene>
<keyword evidence="3" id="KW-0378">Hydrolase</keyword>
<dbReference type="InterPro" id="IPR001650">
    <property type="entry name" value="Helicase_C-like"/>
</dbReference>
<dbReference type="AlphaFoldDB" id="A0AAV9HBB8"/>
<dbReference type="PANTHER" id="PTHR47959">
    <property type="entry name" value="ATP-DEPENDENT RNA HELICASE RHLE-RELATED"/>
    <property type="match status" value="1"/>
</dbReference>
<comment type="function">
    <text evidence="7">ATP-dependent RNA helicase involved in 40S ribosomal subunit biogenesis. Required for the processing and cleavage of 35S pre-rRNA at sites A0, A1, and A2, leading to mature 18S rRNA.</text>
</comment>
<feature type="domain" description="Helicase ATP-binding" evidence="14">
    <location>
        <begin position="237"/>
        <end position="470"/>
    </location>
</feature>
<evidence type="ECO:0000256" key="11">
    <source>
        <dbReference type="ARBA" id="ARBA00024419"/>
    </source>
</evidence>
<dbReference type="SMART" id="SM00490">
    <property type="entry name" value="HELICc"/>
    <property type="match status" value="1"/>
</dbReference>
<dbReference type="InterPro" id="IPR014001">
    <property type="entry name" value="Helicase_ATP-bd"/>
</dbReference>
<feature type="region of interest" description="Disordered" evidence="13">
    <location>
        <begin position="337"/>
        <end position="375"/>
    </location>
</feature>
<feature type="domain" description="Helicase C-terminal" evidence="15">
    <location>
        <begin position="509"/>
        <end position="674"/>
    </location>
</feature>
<dbReference type="InterPro" id="IPR050079">
    <property type="entry name" value="DEAD_box_RNA_helicase"/>
</dbReference>
<feature type="compositionally biased region" description="Basic and acidic residues" evidence="13">
    <location>
        <begin position="686"/>
        <end position="705"/>
    </location>
</feature>
<dbReference type="GO" id="GO:0030490">
    <property type="term" value="P:maturation of SSU-rRNA"/>
    <property type="evidence" value="ECO:0007669"/>
    <property type="project" value="InterPro"/>
</dbReference>
<dbReference type="GO" id="GO:0003724">
    <property type="term" value="F:RNA helicase activity"/>
    <property type="evidence" value="ECO:0007669"/>
    <property type="project" value="UniProtKB-EC"/>
</dbReference>
<evidence type="ECO:0000256" key="9">
    <source>
        <dbReference type="ARBA" id="ARBA00024367"/>
    </source>
</evidence>
<feature type="compositionally biased region" description="Acidic residues" evidence="13">
    <location>
        <begin position="343"/>
        <end position="369"/>
    </location>
</feature>
<keyword evidence="2" id="KW-0547">Nucleotide-binding</keyword>
<reference evidence="16" key="1">
    <citation type="journal article" date="2023" name="Mol. Phylogenet. Evol.">
        <title>Genome-scale phylogeny and comparative genomics of the fungal order Sordariales.</title>
        <authorList>
            <person name="Hensen N."/>
            <person name="Bonometti L."/>
            <person name="Westerberg I."/>
            <person name="Brannstrom I.O."/>
            <person name="Guillou S."/>
            <person name="Cros-Aarteil S."/>
            <person name="Calhoun S."/>
            <person name="Haridas S."/>
            <person name="Kuo A."/>
            <person name="Mondo S."/>
            <person name="Pangilinan J."/>
            <person name="Riley R."/>
            <person name="LaButti K."/>
            <person name="Andreopoulos B."/>
            <person name="Lipzen A."/>
            <person name="Chen C."/>
            <person name="Yan M."/>
            <person name="Daum C."/>
            <person name="Ng V."/>
            <person name="Clum A."/>
            <person name="Steindorff A."/>
            <person name="Ohm R.A."/>
            <person name="Martin F."/>
            <person name="Silar P."/>
            <person name="Natvig D.O."/>
            <person name="Lalanne C."/>
            <person name="Gautier V."/>
            <person name="Ament-Velasquez S.L."/>
            <person name="Kruys A."/>
            <person name="Hutchinson M.I."/>
            <person name="Powell A.J."/>
            <person name="Barry K."/>
            <person name="Miller A.N."/>
            <person name="Grigoriev I.V."/>
            <person name="Debuchy R."/>
            <person name="Gladieux P."/>
            <person name="Hiltunen Thoren M."/>
            <person name="Johannesson H."/>
        </authorList>
    </citation>
    <scope>NUCLEOTIDE SEQUENCE</scope>
    <source>
        <strain evidence="16">PSN324</strain>
    </source>
</reference>
<dbReference type="PANTHER" id="PTHR47959:SF15">
    <property type="entry name" value="RNA HELICASE"/>
    <property type="match status" value="1"/>
</dbReference>
<feature type="compositionally biased region" description="Basic and acidic residues" evidence="13">
    <location>
        <begin position="160"/>
        <end position="170"/>
    </location>
</feature>
<dbReference type="GO" id="GO:0003723">
    <property type="term" value="F:RNA binding"/>
    <property type="evidence" value="ECO:0007669"/>
    <property type="project" value="UniProtKB-KW"/>
</dbReference>
<comment type="subunit">
    <text evidence="9">Interacts with the U3 snoRNA and is associated with the 90S and 40S pre-ribosomes.</text>
</comment>
<dbReference type="GO" id="GO:0005524">
    <property type="term" value="F:ATP binding"/>
    <property type="evidence" value="ECO:0007669"/>
    <property type="project" value="UniProtKB-KW"/>
</dbReference>
<feature type="region of interest" description="Disordered" evidence="13">
    <location>
        <begin position="1"/>
        <end position="115"/>
    </location>
</feature>
<evidence type="ECO:0000256" key="2">
    <source>
        <dbReference type="ARBA" id="ARBA00022741"/>
    </source>
</evidence>
<dbReference type="Proteomes" id="UP001321749">
    <property type="component" value="Unassembled WGS sequence"/>
</dbReference>
<evidence type="ECO:0000313" key="17">
    <source>
        <dbReference type="Proteomes" id="UP001321749"/>
    </source>
</evidence>
<organism evidence="16 17">
    <name type="scientific">Cladorrhinum samala</name>
    <dbReference type="NCBI Taxonomy" id="585594"/>
    <lineage>
        <taxon>Eukaryota</taxon>
        <taxon>Fungi</taxon>
        <taxon>Dikarya</taxon>
        <taxon>Ascomycota</taxon>
        <taxon>Pezizomycotina</taxon>
        <taxon>Sordariomycetes</taxon>
        <taxon>Sordariomycetidae</taxon>
        <taxon>Sordariales</taxon>
        <taxon>Podosporaceae</taxon>
        <taxon>Cladorrhinum</taxon>
    </lineage>
</organism>
<reference evidence="16" key="2">
    <citation type="submission" date="2023-06" db="EMBL/GenBank/DDBJ databases">
        <authorList>
            <consortium name="Lawrence Berkeley National Laboratory"/>
            <person name="Mondo S.J."/>
            <person name="Hensen N."/>
            <person name="Bonometti L."/>
            <person name="Westerberg I."/>
            <person name="Brannstrom I.O."/>
            <person name="Guillou S."/>
            <person name="Cros-Aarteil S."/>
            <person name="Calhoun S."/>
            <person name="Haridas S."/>
            <person name="Kuo A."/>
            <person name="Pangilinan J."/>
            <person name="Riley R."/>
            <person name="Labutti K."/>
            <person name="Andreopoulos B."/>
            <person name="Lipzen A."/>
            <person name="Chen C."/>
            <person name="Yanf M."/>
            <person name="Daum C."/>
            <person name="Ng V."/>
            <person name="Clum A."/>
            <person name="Steindorff A."/>
            <person name="Ohm R."/>
            <person name="Martin F."/>
            <person name="Silar P."/>
            <person name="Natvig D."/>
            <person name="Lalanne C."/>
            <person name="Gautier V."/>
            <person name="Ament-Velasquez S.L."/>
            <person name="Kruys A."/>
            <person name="Hutchinson M.I."/>
            <person name="Powell A.J."/>
            <person name="Barry K."/>
            <person name="Miller A.N."/>
            <person name="Grigoriev I.V."/>
            <person name="Debuchy R."/>
            <person name="Gladieux P."/>
            <person name="Thoren M.H."/>
            <person name="Johannesson H."/>
        </authorList>
    </citation>
    <scope>NUCLEOTIDE SEQUENCE</scope>
    <source>
        <strain evidence="16">PSN324</strain>
    </source>
</reference>
<dbReference type="CDD" id="cd17957">
    <property type="entry name" value="DEADc_DDX52"/>
    <property type="match status" value="1"/>
</dbReference>
<evidence type="ECO:0000256" key="1">
    <source>
        <dbReference type="ARBA" id="ARBA00012552"/>
    </source>
</evidence>
<keyword evidence="17" id="KW-1185">Reference proteome</keyword>
<evidence type="ECO:0000256" key="4">
    <source>
        <dbReference type="ARBA" id="ARBA00022806"/>
    </source>
</evidence>
<feature type="compositionally biased region" description="Basic and acidic residues" evidence="13">
    <location>
        <begin position="713"/>
        <end position="729"/>
    </location>
</feature>
<dbReference type="PROSITE" id="PS51192">
    <property type="entry name" value="HELICASE_ATP_BIND_1"/>
    <property type="match status" value="1"/>
</dbReference>
<dbReference type="Gene3D" id="3.40.50.300">
    <property type="entry name" value="P-loop containing nucleotide triphosphate hydrolases"/>
    <property type="match status" value="2"/>
</dbReference>
<comment type="caution">
    <text evidence="16">The sequence shown here is derived from an EMBL/GenBank/DDBJ whole genome shotgun (WGS) entry which is preliminary data.</text>
</comment>
<dbReference type="Pfam" id="PF00270">
    <property type="entry name" value="DEAD"/>
    <property type="match status" value="2"/>
</dbReference>
<feature type="compositionally biased region" description="Low complexity" evidence="13">
    <location>
        <begin position="19"/>
        <end position="38"/>
    </location>
</feature>
<dbReference type="Pfam" id="PF00271">
    <property type="entry name" value="Helicase_C"/>
    <property type="match status" value="1"/>
</dbReference>
<keyword evidence="6" id="KW-0694">RNA-binding</keyword>
<evidence type="ECO:0000256" key="10">
    <source>
        <dbReference type="ARBA" id="ARBA00024410"/>
    </source>
</evidence>
<dbReference type="CDD" id="cd18787">
    <property type="entry name" value="SF2_C_DEAD"/>
    <property type="match status" value="1"/>
</dbReference>
<evidence type="ECO:0000313" key="16">
    <source>
        <dbReference type="EMBL" id="KAK4456838.1"/>
    </source>
</evidence>
<evidence type="ECO:0000256" key="6">
    <source>
        <dbReference type="ARBA" id="ARBA00022884"/>
    </source>
</evidence>
<evidence type="ECO:0000259" key="14">
    <source>
        <dbReference type="PROSITE" id="PS51192"/>
    </source>
</evidence>
<evidence type="ECO:0000256" key="5">
    <source>
        <dbReference type="ARBA" id="ARBA00022840"/>
    </source>
</evidence>
<keyword evidence="4 16" id="KW-0347">Helicase</keyword>
<name>A0AAV9HBB8_9PEZI</name>
<proteinExistence type="inferred from homology"/>
<feature type="compositionally biased region" description="Basic and acidic residues" evidence="13">
    <location>
        <begin position="739"/>
        <end position="749"/>
    </location>
</feature>
<feature type="region of interest" description="Disordered" evidence="13">
    <location>
        <begin position="137"/>
        <end position="175"/>
    </location>
</feature>
<comment type="catalytic activity">
    <reaction evidence="12">
        <text>ATP + H2O = ADP + phosphate + H(+)</text>
        <dbReference type="Rhea" id="RHEA:13065"/>
        <dbReference type="ChEBI" id="CHEBI:15377"/>
        <dbReference type="ChEBI" id="CHEBI:15378"/>
        <dbReference type="ChEBI" id="CHEBI:30616"/>
        <dbReference type="ChEBI" id="CHEBI:43474"/>
        <dbReference type="ChEBI" id="CHEBI:456216"/>
        <dbReference type="EC" id="3.6.4.13"/>
    </reaction>
</comment>
<evidence type="ECO:0000256" key="3">
    <source>
        <dbReference type="ARBA" id="ARBA00022801"/>
    </source>
</evidence>
<keyword evidence="5" id="KW-0067">ATP-binding</keyword>
<dbReference type="EC" id="3.6.4.13" evidence="1"/>
<dbReference type="EMBL" id="MU865160">
    <property type="protein sequence ID" value="KAK4456838.1"/>
    <property type="molecule type" value="Genomic_DNA"/>
</dbReference>
<dbReference type="SUPFAM" id="SSF52540">
    <property type="entry name" value="P-loop containing nucleoside triphosphate hydrolases"/>
    <property type="match status" value="2"/>
</dbReference>
<dbReference type="PROSITE" id="PS51194">
    <property type="entry name" value="HELICASE_CTER"/>
    <property type="match status" value="1"/>
</dbReference>
<dbReference type="SMART" id="SM00487">
    <property type="entry name" value="DEXDc"/>
    <property type="match status" value="1"/>
</dbReference>
<dbReference type="GO" id="GO:0005829">
    <property type="term" value="C:cytosol"/>
    <property type="evidence" value="ECO:0007669"/>
    <property type="project" value="TreeGrafter"/>
</dbReference>
<dbReference type="InterPro" id="IPR011545">
    <property type="entry name" value="DEAD/DEAH_box_helicase_dom"/>
</dbReference>
<evidence type="ECO:0000256" key="13">
    <source>
        <dbReference type="SAM" id="MobiDB-lite"/>
    </source>
</evidence>
<dbReference type="InterPro" id="IPR044764">
    <property type="entry name" value="DDX52/Rok1_DEADc"/>
</dbReference>
<sequence>MDILKILSRGIKPTAKARSSQPGAASASLPSSGAPSHPQLFHDPLASSAASRGKKRKRRKAQQAEEGDQLQAEGDEDLSDVDFFAPPKPKSQKTEAEENASSKTTNDEKKKHKAKLLDEEECRQVLKSHRLKFTILGGQHEQVAQPEEDDKKNKKKKSKKDKESQNAEKKKQNHQLQIFPQPLSAFGQLKYEYGVSPTISDNIAQQGFRVPTEVQMGSLPLLLQPATALKKAKGVKGLDLEKGVDFLAVAPTGSGKTITFLIPAIEGILKRRKQQDKATEGEDESQHEPEHVLEAIVVAPTRELASQIVSEGRKLAIGTGVRIMLMRRGLRLYAEEETKATSLEEDSDGEEEDKKEEAEEGSTDEESGDEETKGKGKSLAKVDILVTTPKTLLNFLTNDGVSSMRKILPTVRNLILDEADVLLDPIFRKQTMGIWRACANPDVSITCWSATMASNVEALITNHLINRAKHFSLPLRPLIRLVVGLKDTAVPNVTHKLIYTATEPGKLLALRQLLHPTDSADSGPPLRPPFLVFTQSIDRAQALHDELKYDIPLEAGGSARVAVLHSSLPEKARAKIMARFRAGEIWVLITTDVLARGVDFAGVNGVVNFDVPTSPAAYVHRAGRTGRAGREGGVAVTFYTKDDIPFVKSVANVIAASEKQAGISEDKVTVQKWLLDALPNVAKEDRKKLKQRGVESRRTGAKGDKGGITTKSGWERQKENNKKGAIEASKRRKKMQMVEARERRGKGEEGSDGGEWGGIDEIGFLNLERLMGYSHPPGACTAQITVGWDLERGRDVQGFGLWRELESTLMEVYLIHERKRKCEGNWGWGGGVYINKSLKVMIIT</sequence>
<feature type="compositionally biased region" description="Acidic residues" evidence="13">
    <location>
        <begin position="65"/>
        <end position="80"/>
    </location>
</feature>
<protein>
    <recommendedName>
        <fullName evidence="10">ATP-dependent RNA helicase ROK1</fullName>
        <ecNumber evidence="1">3.6.4.13</ecNumber>
    </recommendedName>
    <alternativeName>
        <fullName evidence="11">ATP-dependent RNA helicase rok1</fullName>
    </alternativeName>
</protein>
<evidence type="ECO:0000259" key="15">
    <source>
        <dbReference type="PROSITE" id="PS51194"/>
    </source>
</evidence>
<accession>A0AAV9HBB8</accession>
<evidence type="ECO:0000256" key="7">
    <source>
        <dbReference type="ARBA" id="ARBA00024310"/>
    </source>
</evidence>
<evidence type="ECO:0000256" key="8">
    <source>
        <dbReference type="ARBA" id="ARBA00024355"/>
    </source>
</evidence>
<dbReference type="InterPro" id="IPR027417">
    <property type="entry name" value="P-loop_NTPase"/>
</dbReference>
<comment type="similarity">
    <text evidence="8">Belongs to the DEAD box helicase family. DDX52/ROK1 subfamily.</text>
</comment>
<dbReference type="GO" id="GO:0016787">
    <property type="term" value="F:hydrolase activity"/>
    <property type="evidence" value="ECO:0007669"/>
    <property type="project" value="UniProtKB-KW"/>
</dbReference>